<proteinExistence type="predicted"/>
<accession>A0A9P4QV16</accession>
<feature type="region of interest" description="Disordered" evidence="1">
    <location>
        <begin position="1"/>
        <end position="190"/>
    </location>
</feature>
<feature type="region of interest" description="Disordered" evidence="1">
    <location>
        <begin position="690"/>
        <end position="709"/>
    </location>
</feature>
<dbReference type="Proteomes" id="UP000799444">
    <property type="component" value="Unassembled WGS sequence"/>
</dbReference>
<evidence type="ECO:0000256" key="1">
    <source>
        <dbReference type="SAM" id="MobiDB-lite"/>
    </source>
</evidence>
<protein>
    <submittedName>
        <fullName evidence="2">Uncharacterized protein</fullName>
    </submittedName>
</protein>
<name>A0A9P4QV16_9PLEO</name>
<feature type="compositionally biased region" description="Polar residues" evidence="1">
    <location>
        <begin position="300"/>
        <end position="317"/>
    </location>
</feature>
<organism evidence="2 3">
    <name type="scientific">Polyplosphaeria fusca</name>
    <dbReference type="NCBI Taxonomy" id="682080"/>
    <lineage>
        <taxon>Eukaryota</taxon>
        <taxon>Fungi</taxon>
        <taxon>Dikarya</taxon>
        <taxon>Ascomycota</taxon>
        <taxon>Pezizomycotina</taxon>
        <taxon>Dothideomycetes</taxon>
        <taxon>Pleosporomycetidae</taxon>
        <taxon>Pleosporales</taxon>
        <taxon>Tetraplosphaeriaceae</taxon>
        <taxon>Polyplosphaeria</taxon>
    </lineage>
</organism>
<comment type="caution">
    <text evidence="2">The sequence shown here is derived from an EMBL/GenBank/DDBJ whole genome shotgun (WGS) entry which is preliminary data.</text>
</comment>
<feature type="region of interest" description="Disordered" evidence="1">
    <location>
        <begin position="200"/>
        <end position="219"/>
    </location>
</feature>
<dbReference type="AlphaFoldDB" id="A0A9P4QV16"/>
<feature type="compositionally biased region" description="Basic and acidic residues" evidence="1">
    <location>
        <begin position="108"/>
        <end position="128"/>
    </location>
</feature>
<evidence type="ECO:0000313" key="2">
    <source>
        <dbReference type="EMBL" id="KAF2731843.1"/>
    </source>
</evidence>
<feature type="region of interest" description="Disordered" evidence="1">
    <location>
        <begin position="291"/>
        <end position="328"/>
    </location>
</feature>
<feature type="compositionally biased region" description="Polar residues" evidence="1">
    <location>
        <begin position="44"/>
        <end position="57"/>
    </location>
</feature>
<dbReference type="EMBL" id="ML996188">
    <property type="protein sequence ID" value="KAF2731843.1"/>
    <property type="molecule type" value="Genomic_DNA"/>
</dbReference>
<evidence type="ECO:0000313" key="3">
    <source>
        <dbReference type="Proteomes" id="UP000799444"/>
    </source>
</evidence>
<gene>
    <name evidence="2" type="ORF">EJ04DRAFT_566516</name>
</gene>
<reference evidence="2" key="1">
    <citation type="journal article" date="2020" name="Stud. Mycol.">
        <title>101 Dothideomycetes genomes: a test case for predicting lifestyles and emergence of pathogens.</title>
        <authorList>
            <person name="Haridas S."/>
            <person name="Albert R."/>
            <person name="Binder M."/>
            <person name="Bloem J."/>
            <person name="Labutti K."/>
            <person name="Salamov A."/>
            <person name="Andreopoulos B."/>
            <person name="Baker S."/>
            <person name="Barry K."/>
            <person name="Bills G."/>
            <person name="Bluhm B."/>
            <person name="Cannon C."/>
            <person name="Castanera R."/>
            <person name="Culley D."/>
            <person name="Daum C."/>
            <person name="Ezra D."/>
            <person name="Gonzalez J."/>
            <person name="Henrissat B."/>
            <person name="Kuo A."/>
            <person name="Liang C."/>
            <person name="Lipzen A."/>
            <person name="Lutzoni F."/>
            <person name="Magnuson J."/>
            <person name="Mondo S."/>
            <person name="Nolan M."/>
            <person name="Ohm R."/>
            <person name="Pangilinan J."/>
            <person name="Park H.-J."/>
            <person name="Ramirez L."/>
            <person name="Alfaro M."/>
            <person name="Sun H."/>
            <person name="Tritt A."/>
            <person name="Yoshinaga Y."/>
            <person name="Zwiers L.-H."/>
            <person name="Turgeon B."/>
            <person name="Goodwin S."/>
            <person name="Spatafora J."/>
            <person name="Crous P."/>
            <person name="Grigoriev I."/>
        </authorList>
    </citation>
    <scope>NUCLEOTIDE SEQUENCE</scope>
    <source>
        <strain evidence="2">CBS 125425</strain>
    </source>
</reference>
<dbReference type="OrthoDB" id="5329403at2759"/>
<sequence>MAPKSADPVLLQGKPRRPASRIVPAVPLAFSKGTASARPITPDGTATENEKVTQPTWEPQELEDQGKQDEPTAQLDTPMTPDSRASAPVSEGSEQEQELARPGSDPPRTVEEPPDTRDTQDGKTKSPVHDAPLTSNTEQLEPFVNGHSADGAPNAFHPPEQPSQIPMQDMSDLPLQSPSYHGPLHRPQPSLEGIVFGTAQESPQMPSTPHDMEPDARPLPQPAPRQIPGFTPSQYAAPFFPGHSHHPSGSGATWYPPMSMAPPDTLYGHGRDFAPPVYPNPLYPVAHQGVPGHPVMANGAAQTPRSHSQSPIKSQQGDPRPGSDLEDEPRAVQFTNGFHVKPSPMKLHESAFEVAAYLSSQFGNPEFAEYILQVRSDSLLLMSIPVHAIVVDRSPIISATIKKDAAAAYQAKDKRVLVVSTLDKFVTAESLTEALKALYGSPLLAIEAFVYSLRPQFSDGEQGPTFAEARKRTSQGISYAAAGEVLGIRSVQMRGVEIAKALLRWDTFDLVLQYALDGCPVHSSEPSSQNGSAVAHNGGQDPHRVMLLREILDFMAFQFPADFGLYSIAPELTRNPRLPNIIEHRQPTHNPRLSRLQFGDVPPEEPNYVARIISSVLLSMPLSFLQQLFSHPALANQIGWTRVGHVMQDVIVERERRRRKALGSSIRPAQDGSLPKALLENLYWEEHAEQSGGSPAGYKLSETRMEDHV</sequence>
<keyword evidence="3" id="KW-1185">Reference proteome</keyword>